<dbReference type="RefSeq" id="WP_377713537.1">
    <property type="nucleotide sequence ID" value="NZ_JBHTJM010000005.1"/>
</dbReference>
<feature type="chain" id="PRO_5045654383" evidence="1">
    <location>
        <begin position="22"/>
        <end position="175"/>
    </location>
</feature>
<dbReference type="Proteomes" id="UP001596997">
    <property type="component" value="Unassembled WGS sequence"/>
</dbReference>
<name>A0ABW3HZZ9_9FLAO</name>
<evidence type="ECO:0000313" key="3">
    <source>
        <dbReference type="Proteomes" id="UP001596997"/>
    </source>
</evidence>
<evidence type="ECO:0000256" key="1">
    <source>
        <dbReference type="SAM" id="SignalP"/>
    </source>
</evidence>
<keyword evidence="3" id="KW-1185">Reference proteome</keyword>
<evidence type="ECO:0000313" key="2">
    <source>
        <dbReference type="EMBL" id="MFD0963135.1"/>
    </source>
</evidence>
<reference evidence="3" key="1">
    <citation type="journal article" date="2019" name="Int. J. Syst. Evol. Microbiol.">
        <title>The Global Catalogue of Microorganisms (GCM) 10K type strain sequencing project: providing services to taxonomists for standard genome sequencing and annotation.</title>
        <authorList>
            <consortium name="The Broad Institute Genomics Platform"/>
            <consortium name="The Broad Institute Genome Sequencing Center for Infectious Disease"/>
            <person name="Wu L."/>
            <person name="Ma J."/>
        </authorList>
    </citation>
    <scope>NUCLEOTIDE SEQUENCE [LARGE SCALE GENOMIC DNA]</scope>
    <source>
        <strain evidence="3">CCUG 62114</strain>
    </source>
</reference>
<feature type="signal peptide" evidence="1">
    <location>
        <begin position="1"/>
        <end position="21"/>
    </location>
</feature>
<accession>A0ABW3HZZ9</accession>
<dbReference type="EMBL" id="JBHTJM010000005">
    <property type="protein sequence ID" value="MFD0963135.1"/>
    <property type="molecule type" value="Genomic_DNA"/>
</dbReference>
<gene>
    <name evidence="2" type="ORF">ACFQ1O_03845</name>
</gene>
<protein>
    <submittedName>
        <fullName evidence="2">Uncharacterized protein</fullName>
    </submittedName>
</protein>
<proteinExistence type="predicted"/>
<keyword evidence="1" id="KW-0732">Signal</keyword>
<sequence length="175" mass="20564">MKRVITLFLMFFVLIGKSETAADSIKIKKNLLKLDSVLVHKSIQDKKAKEFIEKECLLDSLFCGQIVRGQYKSYKYNDEWTMDLVGYSFKGSKLENDSESFFILTIYRNKDQWYTKIFSDLMGEIQVNLYGLEDDKHNEQIKVWGYSYPYFDSEYGKFELTITNGIGSCNYEFSK</sequence>
<organism evidence="2 3">
    <name type="scientific">Pseudofulvibacter geojedonensis</name>
    <dbReference type="NCBI Taxonomy" id="1123758"/>
    <lineage>
        <taxon>Bacteria</taxon>
        <taxon>Pseudomonadati</taxon>
        <taxon>Bacteroidota</taxon>
        <taxon>Flavobacteriia</taxon>
        <taxon>Flavobacteriales</taxon>
        <taxon>Flavobacteriaceae</taxon>
        <taxon>Pseudofulvibacter</taxon>
    </lineage>
</organism>
<comment type="caution">
    <text evidence="2">The sequence shown here is derived from an EMBL/GenBank/DDBJ whole genome shotgun (WGS) entry which is preliminary data.</text>
</comment>